<keyword evidence="2" id="KW-1185">Reference proteome</keyword>
<dbReference type="RefSeq" id="WP_119592328.1">
    <property type="nucleotide sequence ID" value="NZ_QXFM01000066.1"/>
</dbReference>
<comment type="caution">
    <text evidence="1">The sequence shown here is derived from an EMBL/GenBank/DDBJ whole genome shotgun (WGS) entry which is preliminary data.</text>
</comment>
<gene>
    <name evidence="1" type="ORF">D2V17_06780</name>
</gene>
<sequence>MSTEHKGAYVEYAPLNEPKPFGENVWIVDGPEIRMDLGPFKVPFPTRMTVVRLADGGLWLHSPIAPDEALFAAIEKLGEVRWLVAPNSIHYWFMADWIERYPEAQSLAVPDLDVKAKRPFRIDTKLEDGTRFPWSDEIDWLLVPGTSFSEAVFFVKAAQVLVLVDLIENFEPERVNNPLQRWALKLAGATGSLPIDARMTFRPKMDEVRVQVAKMLDWPVVRVTMAHGKPITEDVPAALERAFRWAS</sequence>
<dbReference type="Gene3D" id="3.60.15.10">
    <property type="entry name" value="Ribonuclease Z/Hydroxyacylglutathione hydrolase-like"/>
    <property type="match status" value="1"/>
</dbReference>
<proteinExistence type="predicted"/>
<organism evidence="1 2">
    <name type="scientific">Aurantiacibacter xanthus</name>
    <dbReference type="NCBI Taxonomy" id="1784712"/>
    <lineage>
        <taxon>Bacteria</taxon>
        <taxon>Pseudomonadati</taxon>
        <taxon>Pseudomonadota</taxon>
        <taxon>Alphaproteobacteria</taxon>
        <taxon>Sphingomonadales</taxon>
        <taxon>Erythrobacteraceae</taxon>
        <taxon>Aurantiacibacter</taxon>
    </lineage>
</organism>
<protein>
    <submittedName>
        <fullName evidence="1">DUF4336 domain-containing protein</fullName>
    </submittedName>
</protein>
<evidence type="ECO:0000313" key="1">
    <source>
        <dbReference type="EMBL" id="RIV88593.1"/>
    </source>
</evidence>
<dbReference type="Proteomes" id="UP000265366">
    <property type="component" value="Unassembled WGS sequence"/>
</dbReference>
<dbReference type="PANTHER" id="PTHR33835">
    <property type="entry name" value="YALI0C07656P"/>
    <property type="match status" value="1"/>
</dbReference>
<name>A0A3A1P9K3_9SPHN</name>
<dbReference type="InterPro" id="IPR025638">
    <property type="entry name" value="DUF4336"/>
</dbReference>
<dbReference type="InterPro" id="IPR036866">
    <property type="entry name" value="RibonucZ/Hydroxyglut_hydro"/>
</dbReference>
<accession>A0A3A1P9K3</accession>
<dbReference type="SUPFAM" id="SSF56281">
    <property type="entry name" value="Metallo-hydrolase/oxidoreductase"/>
    <property type="match status" value="1"/>
</dbReference>
<evidence type="ECO:0000313" key="2">
    <source>
        <dbReference type="Proteomes" id="UP000265366"/>
    </source>
</evidence>
<reference evidence="1 2" key="1">
    <citation type="submission" date="2018-08" db="EMBL/GenBank/DDBJ databases">
        <title>Erythrobacter zhengii sp.nov., a bacterium isolated from deep-sea sediment.</title>
        <authorList>
            <person name="Fang C."/>
            <person name="Wu Y.-H."/>
            <person name="Sun C."/>
            <person name="Wang H."/>
            <person name="Cheng H."/>
            <person name="Meng F.-X."/>
            <person name="Wang C.-S."/>
            <person name="Xu X.-W."/>
        </authorList>
    </citation>
    <scope>NUCLEOTIDE SEQUENCE [LARGE SCALE GENOMIC DNA]</scope>
    <source>
        <strain evidence="1 2">CCTCC AB 2015396</strain>
    </source>
</reference>
<dbReference type="Pfam" id="PF14234">
    <property type="entry name" value="DUF4336"/>
    <property type="match status" value="1"/>
</dbReference>
<dbReference type="OrthoDB" id="450111at2"/>
<dbReference type="AlphaFoldDB" id="A0A3A1P9K3"/>
<dbReference type="EMBL" id="QXFM01000066">
    <property type="protein sequence ID" value="RIV88593.1"/>
    <property type="molecule type" value="Genomic_DNA"/>
</dbReference>
<dbReference type="PANTHER" id="PTHR33835:SF1">
    <property type="entry name" value="METALLO-BETA-LACTAMASE DOMAIN-CONTAINING PROTEIN"/>
    <property type="match status" value="1"/>
</dbReference>